<gene>
    <name evidence="19" type="primary">nrv1_0</name>
    <name evidence="19" type="ORF">c0_g1_i2</name>
</gene>
<evidence type="ECO:0000256" key="5">
    <source>
        <dbReference type="ARBA" id="ARBA00022538"/>
    </source>
</evidence>
<evidence type="ECO:0000256" key="12">
    <source>
        <dbReference type="ARBA" id="ARBA00023065"/>
    </source>
</evidence>
<evidence type="ECO:0000256" key="8">
    <source>
        <dbReference type="ARBA" id="ARBA00022958"/>
    </source>
</evidence>
<keyword evidence="6" id="KW-0740">Sodium/potassium transport</keyword>
<sequence length="311" mass="35566">MSTKKNGNAITTEFQFPQPKEKQTCMEIIYNGKEGTYFGRTPKSWGQLMLFYTIFYIVLAGLFAICMQGLFASLSDKEPTWKLERSLIGTNPGLGFRPLSDETERGSVIQFDTKKPVEGAYWTGLVEQFLEKYRSTGEKKFCNFNQTNGANKVCVVNVDNFGPCSKETGYGYQNGRPCIFLKLNKIFNWLPDFYDNVKTLPDEMPSDLKEHIGNLTEIERKQIWVSCKGLHPIDEESIGEMKYYPGRGFPTFYYPYLNQPGYLSPLIAVQFEKLKQNQLVNIECRAWAKNVIYSGSLNARTGSVTFQLFVD</sequence>
<evidence type="ECO:0000256" key="17">
    <source>
        <dbReference type="ARBA" id="ARBA00025540"/>
    </source>
</evidence>
<keyword evidence="11" id="KW-0915">Sodium</keyword>
<evidence type="ECO:0000256" key="14">
    <source>
        <dbReference type="ARBA" id="ARBA00023157"/>
    </source>
</evidence>
<dbReference type="AlphaFoldDB" id="A0A0K8TYF7"/>
<keyword evidence="13 18" id="KW-0472">Membrane</keyword>
<keyword evidence="12" id="KW-0406">Ion transport</keyword>
<keyword evidence="15" id="KW-0325">Glycoprotein</keyword>
<dbReference type="GO" id="GO:0030007">
    <property type="term" value="P:intracellular potassium ion homeostasis"/>
    <property type="evidence" value="ECO:0007669"/>
    <property type="project" value="TreeGrafter"/>
</dbReference>
<keyword evidence="10 18" id="KW-1133">Transmembrane helix</keyword>
<name>A0A0K8TYF7_BACLA</name>
<dbReference type="GO" id="GO:1990573">
    <property type="term" value="P:potassium ion import across plasma membrane"/>
    <property type="evidence" value="ECO:0007669"/>
    <property type="project" value="TreeGrafter"/>
</dbReference>
<keyword evidence="16" id="KW-0739">Sodium transport</keyword>
<comment type="subcellular location">
    <subcellularLocation>
        <location evidence="1">Cell membrane</location>
        <topology evidence="1">Single-pass type II membrane protein</topology>
    </subcellularLocation>
</comment>
<evidence type="ECO:0000256" key="18">
    <source>
        <dbReference type="SAM" id="Phobius"/>
    </source>
</evidence>
<dbReference type="GO" id="GO:0005890">
    <property type="term" value="C:sodium:potassium-exchanging ATPase complex"/>
    <property type="evidence" value="ECO:0007669"/>
    <property type="project" value="InterPro"/>
</dbReference>
<dbReference type="OrthoDB" id="5912413at2759"/>
<keyword evidence="8" id="KW-0630">Potassium</keyword>
<accession>A0A0K8TYF7</accession>
<dbReference type="GO" id="GO:0006883">
    <property type="term" value="P:intracellular sodium ion homeostasis"/>
    <property type="evidence" value="ECO:0007669"/>
    <property type="project" value="TreeGrafter"/>
</dbReference>
<comment type="function">
    <text evidence="17">This is the non-catalytic component of the active enzyme, which catalyzes the hydrolysis of ATP coupled with the exchange of Na(+) and K(+) ions across the plasma membrane. The beta subunit regulates, through assembly of alpha/beta heterodimers, the number of sodium pumps transported to the plasma membrane.</text>
</comment>
<dbReference type="FunFam" id="2.60.40.1660:FF:000004">
    <property type="entry name" value="sodium/potassium-transporting ATPase subunit beta-2"/>
    <property type="match status" value="1"/>
</dbReference>
<reference evidence="19" key="1">
    <citation type="submission" date="2015-06" db="EMBL/GenBank/DDBJ databases">
        <authorList>
            <person name="Hoefler B.C."/>
            <person name="Straight P.D."/>
        </authorList>
    </citation>
    <scope>NUCLEOTIDE SEQUENCE</scope>
</reference>
<dbReference type="PANTHER" id="PTHR11523">
    <property type="entry name" value="SODIUM/POTASSIUM-DEPENDENT ATPASE BETA SUBUNIT"/>
    <property type="match status" value="1"/>
</dbReference>
<dbReference type="GO" id="GO:0036376">
    <property type="term" value="P:sodium ion export across plasma membrane"/>
    <property type="evidence" value="ECO:0007669"/>
    <property type="project" value="TreeGrafter"/>
</dbReference>
<dbReference type="Pfam" id="PF00287">
    <property type="entry name" value="Na_K-ATPase"/>
    <property type="match status" value="1"/>
</dbReference>
<comment type="similarity">
    <text evidence="2">Belongs to the X(+)/potassium ATPases subunit beta family.</text>
</comment>
<keyword evidence="7 18" id="KW-0812">Transmembrane</keyword>
<evidence type="ECO:0000256" key="16">
    <source>
        <dbReference type="ARBA" id="ARBA00023201"/>
    </source>
</evidence>
<evidence type="ECO:0000256" key="1">
    <source>
        <dbReference type="ARBA" id="ARBA00004401"/>
    </source>
</evidence>
<evidence type="ECO:0000256" key="9">
    <source>
        <dbReference type="ARBA" id="ARBA00022968"/>
    </source>
</evidence>
<keyword evidence="5" id="KW-0633">Potassium transport</keyword>
<dbReference type="PANTHER" id="PTHR11523:SF31">
    <property type="entry name" value="AT04468P-RELATED"/>
    <property type="match status" value="1"/>
</dbReference>
<dbReference type="GO" id="GO:0001671">
    <property type="term" value="F:ATPase activator activity"/>
    <property type="evidence" value="ECO:0007669"/>
    <property type="project" value="UniProtKB-ARBA"/>
</dbReference>
<dbReference type="InterPro" id="IPR000402">
    <property type="entry name" value="Na/K_ATPase_sub_beta"/>
</dbReference>
<proteinExistence type="inferred from homology"/>
<keyword evidence="9" id="KW-0735">Signal-anchor</keyword>
<evidence type="ECO:0000256" key="7">
    <source>
        <dbReference type="ARBA" id="ARBA00022692"/>
    </source>
</evidence>
<keyword evidence="3" id="KW-0813">Transport</keyword>
<evidence type="ECO:0000256" key="3">
    <source>
        <dbReference type="ARBA" id="ARBA00022448"/>
    </source>
</evidence>
<evidence type="ECO:0000256" key="11">
    <source>
        <dbReference type="ARBA" id="ARBA00023053"/>
    </source>
</evidence>
<keyword evidence="14" id="KW-1015">Disulfide bond</keyword>
<evidence type="ECO:0000256" key="6">
    <source>
        <dbReference type="ARBA" id="ARBA00022607"/>
    </source>
</evidence>
<evidence type="ECO:0000256" key="4">
    <source>
        <dbReference type="ARBA" id="ARBA00022475"/>
    </source>
</evidence>
<protein>
    <submittedName>
        <fullName evidence="19">Sodium/potassium-transporting ATPase subunit beta-1</fullName>
    </submittedName>
</protein>
<evidence type="ECO:0000256" key="15">
    <source>
        <dbReference type="ARBA" id="ARBA00023180"/>
    </source>
</evidence>
<feature type="transmembrane region" description="Helical" evidence="18">
    <location>
        <begin position="49"/>
        <end position="72"/>
    </location>
</feature>
<keyword evidence="4" id="KW-1003">Cell membrane</keyword>
<dbReference type="Gene3D" id="2.60.40.1660">
    <property type="entry name" value="Na, k-atpase alpha subunit"/>
    <property type="match status" value="1"/>
</dbReference>
<evidence type="ECO:0000256" key="2">
    <source>
        <dbReference type="ARBA" id="ARBA00005876"/>
    </source>
</evidence>
<evidence type="ECO:0000256" key="13">
    <source>
        <dbReference type="ARBA" id="ARBA00023136"/>
    </source>
</evidence>
<evidence type="ECO:0000313" key="19">
    <source>
        <dbReference type="EMBL" id="JAI19288.1"/>
    </source>
</evidence>
<dbReference type="InterPro" id="IPR038702">
    <property type="entry name" value="Na/K_ATPase_sub_beta_sf"/>
</dbReference>
<organism evidence="19">
    <name type="scientific">Bactrocera latifrons</name>
    <name type="common">Malaysian fruit fly</name>
    <name type="synonym">Chaetodacus latifrons</name>
    <dbReference type="NCBI Taxonomy" id="174628"/>
    <lineage>
        <taxon>Eukaryota</taxon>
        <taxon>Metazoa</taxon>
        <taxon>Ecdysozoa</taxon>
        <taxon>Arthropoda</taxon>
        <taxon>Hexapoda</taxon>
        <taxon>Insecta</taxon>
        <taxon>Pterygota</taxon>
        <taxon>Neoptera</taxon>
        <taxon>Endopterygota</taxon>
        <taxon>Diptera</taxon>
        <taxon>Brachycera</taxon>
        <taxon>Muscomorpha</taxon>
        <taxon>Tephritoidea</taxon>
        <taxon>Tephritidae</taxon>
        <taxon>Bactrocera</taxon>
        <taxon>Bactrocera</taxon>
    </lineage>
</organism>
<evidence type="ECO:0000256" key="10">
    <source>
        <dbReference type="ARBA" id="ARBA00022989"/>
    </source>
</evidence>
<dbReference type="EMBL" id="GDHF01033026">
    <property type="protein sequence ID" value="JAI19288.1"/>
    <property type="molecule type" value="Transcribed_RNA"/>
</dbReference>